<reference evidence="1 2" key="1">
    <citation type="submission" date="2016-07" db="EMBL/GenBank/DDBJ databases">
        <title>Draft genome of the white-rot fungus Obba rivulosa 3A-2.</title>
        <authorList>
            <consortium name="DOE Joint Genome Institute"/>
            <person name="Miettinen O."/>
            <person name="Riley R."/>
            <person name="Acob R."/>
            <person name="Barry K."/>
            <person name="Cullen D."/>
            <person name="De Vries R."/>
            <person name="Hainaut M."/>
            <person name="Hatakka A."/>
            <person name="Henrissat B."/>
            <person name="Hilden K."/>
            <person name="Kuo R."/>
            <person name="Labutti K."/>
            <person name="Lipzen A."/>
            <person name="Makela M.R."/>
            <person name="Sandor L."/>
            <person name="Spatafora J.W."/>
            <person name="Grigoriev I.V."/>
            <person name="Hibbett D.S."/>
        </authorList>
    </citation>
    <scope>NUCLEOTIDE SEQUENCE [LARGE SCALE GENOMIC DNA]</scope>
    <source>
        <strain evidence="1 2">3A-2</strain>
    </source>
</reference>
<accession>A0A8E2ASE2</accession>
<dbReference type="EMBL" id="KV722498">
    <property type="protein sequence ID" value="OCH87119.1"/>
    <property type="molecule type" value="Genomic_DNA"/>
</dbReference>
<proteinExistence type="predicted"/>
<dbReference type="AlphaFoldDB" id="A0A8E2ASE2"/>
<name>A0A8E2ASE2_9APHY</name>
<protein>
    <submittedName>
        <fullName evidence="1">Uncharacterized protein</fullName>
    </submittedName>
</protein>
<dbReference type="Proteomes" id="UP000250043">
    <property type="component" value="Unassembled WGS sequence"/>
</dbReference>
<evidence type="ECO:0000313" key="2">
    <source>
        <dbReference type="Proteomes" id="UP000250043"/>
    </source>
</evidence>
<gene>
    <name evidence="1" type="ORF">OBBRIDRAFT_736742</name>
</gene>
<keyword evidence="2" id="KW-1185">Reference proteome</keyword>
<dbReference type="OrthoDB" id="2986975at2759"/>
<organism evidence="1 2">
    <name type="scientific">Obba rivulosa</name>
    <dbReference type="NCBI Taxonomy" id="1052685"/>
    <lineage>
        <taxon>Eukaryota</taxon>
        <taxon>Fungi</taxon>
        <taxon>Dikarya</taxon>
        <taxon>Basidiomycota</taxon>
        <taxon>Agaricomycotina</taxon>
        <taxon>Agaricomycetes</taxon>
        <taxon>Polyporales</taxon>
        <taxon>Gelatoporiaceae</taxon>
        <taxon>Obba</taxon>
    </lineage>
</organism>
<evidence type="ECO:0000313" key="1">
    <source>
        <dbReference type="EMBL" id="OCH87119.1"/>
    </source>
</evidence>
<sequence length="95" mass="10805">MTAAYSFTDYRAQGQTIPYVLVDIGMPPTGGLSLFNLYVALSRSSGHSTIRLLRDFDDKLFMAAHSTALMQEDDRLEELNRTTTVWWKMIRGITE</sequence>